<feature type="non-terminal residue" evidence="3">
    <location>
        <position position="88"/>
    </location>
</feature>
<protein>
    <recommendedName>
        <fullName evidence="2">DUF1542 domain-containing protein</fullName>
    </recommendedName>
</protein>
<organism evidence="3 4">
    <name type="scientific">Streptococcus mitis</name>
    <dbReference type="NCBI Taxonomy" id="28037"/>
    <lineage>
        <taxon>Bacteria</taxon>
        <taxon>Bacillati</taxon>
        <taxon>Bacillota</taxon>
        <taxon>Bacilli</taxon>
        <taxon>Lactobacillales</taxon>
        <taxon>Streptococcaceae</taxon>
        <taxon>Streptococcus</taxon>
        <taxon>Streptococcus mitis group</taxon>
    </lineage>
</organism>
<proteinExistence type="predicted"/>
<feature type="domain" description="DUF1542" evidence="2">
    <location>
        <begin position="2"/>
        <end position="61"/>
    </location>
</feature>
<dbReference type="EMBL" id="NCVM01000011">
    <property type="protein sequence ID" value="ORP05196.1"/>
    <property type="molecule type" value="Genomic_DNA"/>
</dbReference>
<sequence length="88" mass="9110">MKEIEANNNLTDEEKAAAKQEAQDKATAAKQAIDNATTNDAVEQAKNGGATSISSVTPTPTAKPAAKQAIDDALKVKNDAIDANNDLT</sequence>
<evidence type="ECO:0000313" key="3">
    <source>
        <dbReference type="EMBL" id="ORP05196.1"/>
    </source>
</evidence>
<evidence type="ECO:0000259" key="2">
    <source>
        <dbReference type="Pfam" id="PF07564"/>
    </source>
</evidence>
<accession>A0A1X1L0H0</accession>
<dbReference type="AlphaFoldDB" id="A0A1X1L0H0"/>
<name>A0A1X1L0H0_STRMT</name>
<feature type="compositionally biased region" description="Basic and acidic residues" evidence="1">
    <location>
        <begin position="12"/>
        <end position="24"/>
    </location>
</feature>
<reference evidence="3 4" key="1">
    <citation type="journal article" date="2016" name="Eur. J. Clin. Microbiol. Infect. Dis.">
        <title>Whole genome sequencing as a tool for phylogenetic analysis of clinical strains of Mitis group streptococci.</title>
        <authorList>
            <person name="Rasmussen L.H."/>
            <person name="Dargis R."/>
            <person name="Hojholt K."/>
            <person name="Christensen J.J."/>
            <person name="Skovgaard O."/>
            <person name="Justesen U.S."/>
            <person name="Rosenvinge F.S."/>
            <person name="Moser C."/>
            <person name="Lukjancenko O."/>
            <person name="Rasmussen S."/>
            <person name="Nielsen X.C."/>
        </authorList>
    </citation>
    <scope>NUCLEOTIDE SEQUENCE [LARGE SCALE GENOMIC DNA]</scope>
    <source>
        <strain evidence="3 4">B_5756_13</strain>
    </source>
</reference>
<feature type="region of interest" description="Disordered" evidence="1">
    <location>
        <begin position="45"/>
        <end position="66"/>
    </location>
</feature>
<dbReference type="Proteomes" id="UP000193388">
    <property type="component" value="Unassembled WGS sequence"/>
</dbReference>
<feature type="region of interest" description="Disordered" evidence="1">
    <location>
        <begin position="1"/>
        <end position="32"/>
    </location>
</feature>
<comment type="caution">
    <text evidence="3">The sequence shown here is derived from an EMBL/GenBank/DDBJ whole genome shotgun (WGS) entry which is preliminary data.</text>
</comment>
<feature type="compositionally biased region" description="Low complexity" evidence="1">
    <location>
        <begin position="57"/>
        <end position="66"/>
    </location>
</feature>
<evidence type="ECO:0000256" key="1">
    <source>
        <dbReference type="SAM" id="MobiDB-lite"/>
    </source>
</evidence>
<dbReference type="Pfam" id="PF07564">
    <property type="entry name" value="DUF1542"/>
    <property type="match status" value="1"/>
</dbReference>
<evidence type="ECO:0000313" key="4">
    <source>
        <dbReference type="Proteomes" id="UP000193388"/>
    </source>
</evidence>
<feature type="compositionally biased region" description="Polar residues" evidence="1">
    <location>
        <begin position="1"/>
        <end position="10"/>
    </location>
</feature>
<dbReference type="InterPro" id="IPR011439">
    <property type="entry name" value="DUF1542"/>
</dbReference>
<gene>
    <name evidence="3" type="ORF">B7693_00055</name>
</gene>